<dbReference type="Pfam" id="PF01381">
    <property type="entry name" value="HTH_3"/>
    <property type="match status" value="1"/>
</dbReference>
<dbReference type="GO" id="GO:0003677">
    <property type="term" value="F:DNA binding"/>
    <property type="evidence" value="ECO:0007669"/>
    <property type="project" value="UniProtKB-KW"/>
</dbReference>
<dbReference type="InterPro" id="IPR010982">
    <property type="entry name" value="Lambda_DNA-bd_dom_sf"/>
</dbReference>
<dbReference type="Proteomes" id="UP000266482">
    <property type="component" value="Unassembled WGS sequence"/>
</dbReference>
<evidence type="ECO:0000313" key="3">
    <source>
        <dbReference type="EMBL" id="RIX53979.1"/>
    </source>
</evidence>
<dbReference type="PANTHER" id="PTHR46558">
    <property type="entry name" value="TRACRIPTIONAL REGULATORY PROTEIN-RELATED-RELATED"/>
    <property type="match status" value="1"/>
</dbReference>
<gene>
    <name evidence="3" type="ORF">D3P08_06930</name>
</gene>
<evidence type="ECO:0000256" key="1">
    <source>
        <dbReference type="ARBA" id="ARBA00023125"/>
    </source>
</evidence>
<evidence type="ECO:0000259" key="2">
    <source>
        <dbReference type="PROSITE" id="PS50943"/>
    </source>
</evidence>
<dbReference type="EMBL" id="QXQA01000003">
    <property type="protein sequence ID" value="RIX53979.1"/>
    <property type="molecule type" value="Genomic_DNA"/>
</dbReference>
<reference evidence="3 4" key="1">
    <citation type="submission" date="2018-09" db="EMBL/GenBank/DDBJ databases">
        <title>Paenibacillus aracenensis nov. sp. isolated from a cave in southern Spain.</title>
        <authorList>
            <person name="Jurado V."/>
            <person name="Gutierrez-Patricio S."/>
            <person name="Gonzalez-Pimentel J.L."/>
            <person name="Miller A.Z."/>
            <person name="Laiz L."/>
            <person name="Saiz-Jimenez C."/>
        </authorList>
    </citation>
    <scope>NUCLEOTIDE SEQUENCE [LARGE SCALE GENOMIC DNA]</scope>
    <source>
        <strain evidence="3 4">DSM 22867</strain>
    </source>
</reference>
<evidence type="ECO:0000313" key="4">
    <source>
        <dbReference type="Proteomes" id="UP000266482"/>
    </source>
</evidence>
<dbReference type="InterPro" id="IPR001387">
    <property type="entry name" value="Cro/C1-type_HTH"/>
</dbReference>
<comment type="caution">
    <text evidence="3">The sequence shown here is derived from an EMBL/GenBank/DDBJ whole genome shotgun (WGS) entry which is preliminary data.</text>
</comment>
<dbReference type="AlphaFoldDB" id="A0A3A1UZF9"/>
<dbReference type="Gene3D" id="1.10.260.40">
    <property type="entry name" value="lambda repressor-like DNA-binding domains"/>
    <property type="match status" value="1"/>
</dbReference>
<dbReference type="PROSITE" id="PS50943">
    <property type="entry name" value="HTH_CROC1"/>
    <property type="match status" value="1"/>
</dbReference>
<dbReference type="OrthoDB" id="8115576at2"/>
<name>A0A3A1UZF9_9BACL</name>
<keyword evidence="4" id="KW-1185">Reference proteome</keyword>
<proteinExistence type="predicted"/>
<dbReference type="RefSeq" id="WP_119598725.1">
    <property type="nucleotide sequence ID" value="NZ_QXQA01000003.1"/>
</dbReference>
<feature type="domain" description="HTH cro/C1-type" evidence="2">
    <location>
        <begin position="8"/>
        <end position="62"/>
    </location>
</feature>
<dbReference type="SMART" id="SM00530">
    <property type="entry name" value="HTH_XRE"/>
    <property type="match status" value="1"/>
</dbReference>
<sequence>MNRYGKRIAELRKKRGLNQETLAGHLGITRASLSHYETNRREPDYTLLNRIADYFRVSIDYLMGRDQNPSRALSPEVSDFLNRVELDDESVTEKYELTVDGRKLTPEETRRFIAFIRAERSTR</sequence>
<dbReference type="CDD" id="cd00093">
    <property type="entry name" value="HTH_XRE"/>
    <property type="match status" value="1"/>
</dbReference>
<accession>A0A3A1UZF9</accession>
<dbReference type="SUPFAM" id="SSF47413">
    <property type="entry name" value="lambda repressor-like DNA-binding domains"/>
    <property type="match status" value="1"/>
</dbReference>
<organism evidence="3 4">
    <name type="scientific">Paenibacillus nanensis</name>
    <dbReference type="NCBI Taxonomy" id="393251"/>
    <lineage>
        <taxon>Bacteria</taxon>
        <taxon>Bacillati</taxon>
        <taxon>Bacillota</taxon>
        <taxon>Bacilli</taxon>
        <taxon>Bacillales</taxon>
        <taxon>Paenibacillaceae</taxon>
        <taxon>Paenibacillus</taxon>
    </lineage>
</organism>
<keyword evidence="1" id="KW-0238">DNA-binding</keyword>
<protein>
    <submittedName>
        <fullName evidence="3">XRE family transcriptional regulator</fullName>
    </submittedName>
</protein>
<dbReference type="PANTHER" id="PTHR46558:SF11">
    <property type="entry name" value="HTH-TYPE TRANSCRIPTIONAL REGULATOR XRE"/>
    <property type="match status" value="1"/>
</dbReference>